<gene>
    <name evidence="1" type="ORF">DCCM_0563</name>
</gene>
<keyword evidence="2" id="KW-1185">Reference proteome</keyword>
<name>A0A2L2X851_9FIRM</name>
<dbReference type="EMBL" id="BFAV01000028">
    <property type="protein sequence ID" value="GBF32369.1"/>
    <property type="molecule type" value="Genomic_DNA"/>
</dbReference>
<proteinExistence type="predicted"/>
<accession>A0A2L2X851</accession>
<sequence length="72" mass="8325">MRGFLFYSASFAAFCLFAFFSFCGALEAFLLTFPMNAAPFHCFAILFHRRPPVCKNFLLIPEIIQAVLNFYR</sequence>
<dbReference type="AlphaFoldDB" id="A0A2L2X851"/>
<reference evidence="2" key="1">
    <citation type="submission" date="2018-02" db="EMBL/GenBank/DDBJ databases">
        <title>Genome sequence of Desulfocucumis palustris strain NAW-5.</title>
        <authorList>
            <person name="Watanabe M."/>
            <person name="Kojima H."/>
            <person name="Fukui M."/>
        </authorList>
    </citation>
    <scope>NUCLEOTIDE SEQUENCE [LARGE SCALE GENOMIC DNA]</scope>
    <source>
        <strain evidence="2">NAW-5</strain>
    </source>
</reference>
<comment type="caution">
    <text evidence="1">The sequence shown here is derived from an EMBL/GenBank/DDBJ whole genome shotgun (WGS) entry which is preliminary data.</text>
</comment>
<evidence type="ECO:0000313" key="1">
    <source>
        <dbReference type="EMBL" id="GBF32369.1"/>
    </source>
</evidence>
<protein>
    <submittedName>
        <fullName evidence="1">Uncharacterized protein</fullName>
    </submittedName>
</protein>
<evidence type="ECO:0000313" key="2">
    <source>
        <dbReference type="Proteomes" id="UP000239549"/>
    </source>
</evidence>
<organism evidence="1 2">
    <name type="scientific">Desulfocucumis palustris</name>
    <dbReference type="NCBI Taxonomy" id="1898651"/>
    <lineage>
        <taxon>Bacteria</taxon>
        <taxon>Bacillati</taxon>
        <taxon>Bacillota</taxon>
        <taxon>Clostridia</taxon>
        <taxon>Eubacteriales</taxon>
        <taxon>Desulfocucumaceae</taxon>
        <taxon>Desulfocucumis</taxon>
    </lineage>
</organism>
<dbReference type="Proteomes" id="UP000239549">
    <property type="component" value="Unassembled WGS sequence"/>
</dbReference>